<feature type="non-terminal residue" evidence="3">
    <location>
        <position position="67"/>
    </location>
</feature>
<evidence type="ECO:0000259" key="2">
    <source>
        <dbReference type="Pfam" id="PF07732"/>
    </source>
</evidence>
<dbReference type="Gene3D" id="2.60.40.420">
    <property type="entry name" value="Cupredoxins - blue copper proteins"/>
    <property type="match status" value="1"/>
</dbReference>
<comment type="caution">
    <text evidence="3">The sequence shown here is derived from an EMBL/GenBank/DDBJ whole genome shotgun (WGS) entry which is preliminary data.</text>
</comment>
<evidence type="ECO:0000313" key="3">
    <source>
        <dbReference type="EMBL" id="MCD7472023.1"/>
    </source>
</evidence>
<organism evidence="3 4">
    <name type="scientific">Datura stramonium</name>
    <name type="common">Jimsonweed</name>
    <name type="synonym">Common thornapple</name>
    <dbReference type="NCBI Taxonomy" id="4076"/>
    <lineage>
        <taxon>Eukaryota</taxon>
        <taxon>Viridiplantae</taxon>
        <taxon>Streptophyta</taxon>
        <taxon>Embryophyta</taxon>
        <taxon>Tracheophyta</taxon>
        <taxon>Spermatophyta</taxon>
        <taxon>Magnoliopsida</taxon>
        <taxon>eudicotyledons</taxon>
        <taxon>Gunneridae</taxon>
        <taxon>Pentapetalae</taxon>
        <taxon>asterids</taxon>
        <taxon>lamiids</taxon>
        <taxon>Solanales</taxon>
        <taxon>Solanaceae</taxon>
        <taxon>Solanoideae</taxon>
        <taxon>Datureae</taxon>
        <taxon>Datura</taxon>
    </lineage>
</organism>
<protein>
    <recommendedName>
        <fullName evidence="2">Plastocyanin-like domain-containing protein</fullName>
    </recommendedName>
</protein>
<dbReference type="Proteomes" id="UP000823775">
    <property type="component" value="Unassembled WGS sequence"/>
</dbReference>
<dbReference type="Pfam" id="PF07732">
    <property type="entry name" value="Cu-oxidase_3"/>
    <property type="match status" value="1"/>
</dbReference>
<feature type="domain" description="Plastocyanin-like" evidence="2">
    <location>
        <begin position="32"/>
        <end position="66"/>
    </location>
</feature>
<comment type="similarity">
    <text evidence="1">Belongs to the multicopper oxidase family.</text>
</comment>
<name>A0ABS8TMF5_DATST</name>
<dbReference type="SUPFAM" id="SSF49503">
    <property type="entry name" value="Cupredoxins"/>
    <property type="match status" value="1"/>
</dbReference>
<gene>
    <name evidence="3" type="ORF">HAX54_012849</name>
</gene>
<evidence type="ECO:0000256" key="1">
    <source>
        <dbReference type="ARBA" id="ARBA00010609"/>
    </source>
</evidence>
<dbReference type="InterPro" id="IPR011707">
    <property type="entry name" value="Cu-oxidase-like_N"/>
</dbReference>
<accession>A0ABS8TMF5</accession>
<dbReference type="InterPro" id="IPR008972">
    <property type="entry name" value="Cupredoxin"/>
</dbReference>
<reference evidence="3 4" key="1">
    <citation type="journal article" date="2021" name="BMC Genomics">
        <title>Datura genome reveals duplications of psychoactive alkaloid biosynthetic genes and high mutation rate following tissue culture.</title>
        <authorList>
            <person name="Rajewski A."/>
            <person name="Carter-House D."/>
            <person name="Stajich J."/>
            <person name="Litt A."/>
        </authorList>
    </citation>
    <scope>NUCLEOTIDE SEQUENCE [LARGE SCALE GENOMIC DNA]</scope>
    <source>
        <strain evidence="3">AR-01</strain>
    </source>
</reference>
<evidence type="ECO:0000313" key="4">
    <source>
        <dbReference type="Proteomes" id="UP000823775"/>
    </source>
</evidence>
<sequence>MKQQLCWVFKFESDSNVGGLDGFLEVSLILMVIAVNGKFPGPVLNVTTNYNVVVNVKNKLDEDLLVT</sequence>
<keyword evidence="4" id="KW-1185">Reference proteome</keyword>
<proteinExistence type="inferred from homology"/>
<dbReference type="EMBL" id="JACEIK010001758">
    <property type="protein sequence ID" value="MCD7472023.1"/>
    <property type="molecule type" value="Genomic_DNA"/>
</dbReference>